<dbReference type="WBParaSite" id="ASIM_0000353601-mRNA-1">
    <property type="protein sequence ID" value="ASIM_0000353601-mRNA-1"/>
    <property type="gene ID" value="ASIM_0000353601"/>
</dbReference>
<evidence type="ECO:0000256" key="1">
    <source>
        <dbReference type="ARBA" id="ARBA00010515"/>
    </source>
</evidence>
<evidence type="ECO:0000313" key="4">
    <source>
        <dbReference type="Proteomes" id="UP000267096"/>
    </source>
</evidence>
<evidence type="ECO:0000313" key="3">
    <source>
        <dbReference type="EMBL" id="VDK21599.1"/>
    </source>
</evidence>
<proteinExistence type="inferred from homology"/>
<dbReference type="InterPro" id="IPR002018">
    <property type="entry name" value="CarbesteraseB"/>
</dbReference>
<keyword evidence="4" id="KW-1185">Reference proteome</keyword>
<dbReference type="SUPFAM" id="SSF53474">
    <property type="entry name" value="alpha/beta-Hydrolases"/>
    <property type="match status" value="1"/>
</dbReference>
<dbReference type="InterPro" id="IPR019819">
    <property type="entry name" value="Carboxylesterase_B_CS"/>
</dbReference>
<dbReference type="PROSITE" id="PS01173">
    <property type="entry name" value="LIPASE_GDXG_HIS"/>
    <property type="match status" value="1"/>
</dbReference>
<dbReference type="Gene3D" id="3.40.50.1820">
    <property type="entry name" value="alpha/beta hydrolase"/>
    <property type="match status" value="1"/>
</dbReference>
<dbReference type="AlphaFoldDB" id="A0A0M3J7I8"/>
<dbReference type="PROSITE" id="PS00941">
    <property type="entry name" value="CARBOXYLESTERASE_B_2"/>
    <property type="match status" value="1"/>
</dbReference>
<reference evidence="5" key="1">
    <citation type="submission" date="2017-02" db="UniProtKB">
        <authorList>
            <consortium name="WormBaseParasite"/>
        </authorList>
    </citation>
    <scope>IDENTIFICATION</scope>
</reference>
<dbReference type="PANTHER" id="PTHR44590">
    <property type="entry name" value="CARBOXYLIC ESTER HYDROLASE-RELATED"/>
    <property type="match status" value="1"/>
</dbReference>
<gene>
    <name evidence="3" type="ORF">ASIM_LOCUS3370</name>
</gene>
<dbReference type="GO" id="GO:0016787">
    <property type="term" value="F:hydrolase activity"/>
    <property type="evidence" value="ECO:0007669"/>
    <property type="project" value="InterPro"/>
</dbReference>
<comment type="similarity">
    <text evidence="1">Belongs to the 'GDXG' lipolytic enzyme family.</text>
</comment>
<accession>A0A0M3J7I8</accession>
<dbReference type="EMBL" id="UYRR01005179">
    <property type="protein sequence ID" value="VDK21599.1"/>
    <property type="molecule type" value="Genomic_DNA"/>
</dbReference>
<dbReference type="Pfam" id="PF00135">
    <property type="entry name" value="COesterase"/>
    <property type="match status" value="1"/>
</dbReference>
<name>A0A0M3J7I8_ANISI</name>
<protein>
    <submittedName>
        <fullName evidence="5">COesterase domain-containing protein</fullName>
    </submittedName>
</protein>
<evidence type="ECO:0000313" key="5">
    <source>
        <dbReference type="WBParaSite" id="ASIM_0000353601-mRNA-1"/>
    </source>
</evidence>
<dbReference type="PANTHER" id="PTHR44590:SF3">
    <property type="entry name" value="CARBOXYLESTERASE TYPE B DOMAIN-CONTAINING PROTEIN"/>
    <property type="match status" value="1"/>
</dbReference>
<organism evidence="5">
    <name type="scientific">Anisakis simplex</name>
    <name type="common">Herring worm</name>
    <dbReference type="NCBI Taxonomy" id="6269"/>
    <lineage>
        <taxon>Eukaryota</taxon>
        <taxon>Metazoa</taxon>
        <taxon>Ecdysozoa</taxon>
        <taxon>Nematoda</taxon>
        <taxon>Chromadorea</taxon>
        <taxon>Rhabditida</taxon>
        <taxon>Spirurina</taxon>
        <taxon>Ascaridomorpha</taxon>
        <taxon>Ascaridoidea</taxon>
        <taxon>Anisakidae</taxon>
        <taxon>Anisakis</taxon>
        <taxon>Anisakis simplex complex</taxon>
    </lineage>
</organism>
<dbReference type="OrthoDB" id="3200163at2759"/>
<sequence>MGCGQSHAASIPAVVEIKSGKIGGRSVLITENRYVNVFMGVPYAKPPVGDLRFREPQETDKWEGIRRCLRHSPKAPQKEMIVERFIANHVPSSEDCLYLNIFAPTWSPPEKQANGFAVMVFIHGGAFAVHSSSFYGDIGICRSLCAKDIIVVTVQYRLGILGFAATGDDSCPANLGLRDQAFALRWIKEQIPIFKGDPDNITVAGQSAGGVCTDLLMLSPFSRGDLSVLQFSFSVQLRNFKHDDD</sequence>
<feature type="domain" description="Carboxylesterase type B" evidence="2">
    <location>
        <begin position="13"/>
        <end position="225"/>
    </location>
</feature>
<dbReference type="InterPro" id="IPR029058">
    <property type="entry name" value="AB_hydrolase_fold"/>
</dbReference>
<reference evidence="3 4" key="2">
    <citation type="submission" date="2018-11" db="EMBL/GenBank/DDBJ databases">
        <authorList>
            <consortium name="Pathogen Informatics"/>
        </authorList>
    </citation>
    <scope>NUCLEOTIDE SEQUENCE [LARGE SCALE GENOMIC DNA]</scope>
</reference>
<dbReference type="InterPro" id="IPR002168">
    <property type="entry name" value="Lipase_GDXG_HIS_AS"/>
</dbReference>
<evidence type="ECO:0000259" key="2">
    <source>
        <dbReference type="Pfam" id="PF00135"/>
    </source>
</evidence>
<dbReference type="Proteomes" id="UP000267096">
    <property type="component" value="Unassembled WGS sequence"/>
</dbReference>